<dbReference type="EMBL" id="HG994371">
    <property type="protein sequence ID" value="CAF2003285.1"/>
    <property type="molecule type" value="Genomic_DNA"/>
</dbReference>
<accession>A0A816MTF0</accession>
<feature type="region of interest" description="Disordered" evidence="1">
    <location>
        <begin position="331"/>
        <end position="350"/>
    </location>
</feature>
<sequence>MNGLESNQLDDGLVIFGFAHLPCLFPLKASLTATVVPIEGVINSNHAPLLRLNISFIMSDSVIHGKSRFATGALHYWQQVFLCSAPTTSWLDSCCCIQWTRRVQGDGVTSGGLRETPNFKSANRIWDVNIIAGCGCKEVKNKDLGEALRRFLSSLPQSAEIDYQARFDPFMNSITTNGTFGISLHNQLFYTTTKNLTTSLFVVLKKTSAEDLYSSDLRLKLKPYTTPLHRELFTVTPLDRRTQATVDLQRTPSLEALSDQTDKTNKLCIEDHGLRRKKNTKEELSYDHRIDTDDGRRLSRRLLRILREKKDRHPAPTRTPRAKLVSTATNGPSLVGLAAPPETRARSNSDSQFTALHWSKMLRNGPGSLSMNMNHMANQPPRGGGGQISHLLHQLSSSRFKDENVVPSVISQTAADEGSRTGMKGPGVMSPFTMPNPSRFECFTPSRCDVSSLVMLCPQVSFNIRTNSCSHQSRTCKALFLYKHVNSCSLVYIKFYLQHNTLLHSSHIFSQVPSQILF</sequence>
<organism evidence="2">
    <name type="scientific">Brassica napus</name>
    <name type="common">Rape</name>
    <dbReference type="NCBI Taxonomy" id="3708"/>
    <lineage>
        <taxon>Eukaryota</taxon>
        <taxon>Viridiplantae</taxon>
        <taxon>Streptophyta</taxon>
        <taxon>Embryophyta</taxon>
        <taxon>Tracheophyta</taxon>
        <taxon>Spermatophyta</taxon>
        <taxon>Magnoliopsida</taxon>
        <taxon>eudicotyledons</taxon>
        <taxon>Gunneridae</taxon>
        <taxon>Pentapetalae</taxon>
        <taxon>rosids</taxon>
        <taxon>malvids</taxon>
        <taxon>Brassicales</taxon>
        <taxon>Brassicaceae</taxon>
        <taxon>Brassiceae</taxon>
        <taxon>Brassica</taxon>
    </lineage>
</organism>
<protein>
    <submittedName>
        <fullName evidence="2">(rape) hypothetical protein</fullName>
    </submittedName>
</protein>
<dbReference type="Proteomes" id="UP001295469">
    <property type="component" value="Chromosome C07"/>
</dbReference>
<dbReference type="AlphaFoldDB" id="A0A816MTF0"/>
<name>A0A816MTF0_BRANA</name>
<evidence type="ECO:0000256" key="1">
    <source>
        <dbReference type="SAM" id="MobiDB-lite"/>
    </source>
</evidence>
<proteinExistence type="predicted"/>
<gene>
    <name evidence="2" type="ORF">DARMORV10_C07P35200.1</name>
</gene>
<evidence type="ECO:0000313" key="2">
    <source>
        <dbReference type="EMBL" id="CAF2003285.1"/>
    </source>
</evidence>
<reference evidence="2" key="1">
    <citation type="submission" date="2021-01" db="EMBL/GenBank/DDBJ databases">
        <authorList>
            <consortium name="Genoscope - CEA"/>
            <person name="William W."/>
        </authorList>
    </citation>
    <scope>NUCLEOTIDE SEQUENCE</scope>
</reference>